<evidence type="ECO:0000256" key="7">
    <source>
        <dbReference type="SAM" id="SignalP"/>
    </source>
</evidence>
<feature type="transmembrane region" description="Helical" evidence="6">
    <location>
        <begin position="347"/>
        <end position="367"/>
    </location>
</feature>
<feature type="transmembrane region" description="Helical" evidence="6">
    <location>
        <begin position="555"/>
        <end position="575"/>
    </location>
</feature>
<feature type="transmembrane region" description="Helical" evidence="6">
    <location>
        <begin position="387"/>
        <end position="413"/>
    </location>
</feature>
<keyword evidence="5 6" id="KW-0472">Membrane</keyword>
<protein>
    <submittedName>
        <fullName evidence="10">Thiol:disulfide interchange protein DsbD</fullName>
    </submittedName>
</protein>
<feature type="transmembrane region" description="Helical" evidence="6">
    <location>
        <begin position="458"/>
        <end position="481"/>
    </location>
</feature>
<evidence type="ECO:0000313" key="10">
    <source>
        <dbReference type="EMBL" id="GJE57937.1"/>
    </source>
</evidence>
<accession>A0ABQ4TVF5</accession>
<feature type="transmembrane region" description="Helical" evidence="6">
    <location>
        <begin position="300"/>
        <end position="326"/>
    </location>
</feature>
<feature type="transmembrane region" description="Helical" evidence="6">
    <location>
        <begin position="524"/>
        <end position="543"/>
    </location>
</feature>
<dbReference type="PANTHER" id="PTHR32234:SF3">
    <property type="entry name" value="SUPPRESSION OF COPPER SENSITIVITY PROTEIN"/>
    <property type="match status" value="1"/>
</dbReference>
<dbReference type="Pfam" id="PF13899">
    <property type="entry name" value="Thioredoxin_7"/>
    <property type="match status" value="1"/>
</dbReference>
<evidence type="ECO:0000256" key="5">
    <source>
        <dbReference type="ARBA" id="ARBA00023136"/>
    </source>
</evidence>
<comment type="caution">
    <text evidence="10">The sequence shown here is derived from an EMBL/GenBank/DDBJ whole genome shotgun (WGS) entry which is preliminary data.</text>
</comment>
<dbReference type="Proteomes" id="UP001055057">
    <property type="component" value="Unassembled WGS sequence"/>
</dbReference>
<feature type="domain" description="Cytochrome C biogenesis protein transmembrane" evidence="8">
    <location>
        <begin position="306"/>
        <end position="514"/>
    </location>
</feature>
<evidence type="ECO:0000256" key="4">
    <source>
        <dbReference type="ARBA" id="ARBA00022989"/>
    </source>
</evidence>
<dbReference type="EMBL" id="BPRB01000002">
    <property type="protein sequence ID" value="GJE57937.1"/>
    <property type="molecule type" value="Genomic_DNA"/>
</dbReference>
<dbReference type="PANTHER" id="PTHR32234">
    <property type="entry name" value="THIOL:DISULFIDE INTERCHANGE PROTEIN DSBD"/>
    <property type="match status" value="1"/>
</dbReference>
<feature type="chain" id="PRO_5047439361" evidence="7">
    <location>
        <begin position="19"/>
        <end position="722"/>
    </location>
</feature>
<evidence type="ECO:0000259" key="9">
    <source>
        <dbReference type="Pfam" id="PF11412"/>
    </source>
</evidence>
<dbReference type="Gene3D" id="3.40.30.10">
    <property type="entry name" value="Glutaredoxin"/>
    <property type="match status" value="1"/>
</dbReference>
<keyword evidence="11" id="KW-1185">Reference proteome</keyword>
<evidence type="ECO:0000313" key="11">
    <source>
        <dbReference type="Proteomes" id="UP001055057"/>
    </source>
</evidence>
<gene>
    <name evidence="10" type="primary">dsbD_1</name>
    <name evidence="10" type="ORF">MPOCJGCO_0013</name>
</gene>
<keyword evidence="4 6" id="KW-1133">Transmembrane helix</keyword>
<feature type="transmembrane region" description="Helical" evidence="6">
    <location>
        <begin position="425"/>
        <end position="446"/>
    </location>
</feature>
<evidence type="ECO:0000259" key="8">
    <source>
        <dbReference type="Pfam" id="PF02683"/>
    </source>
</evidence>
<keyword evidence="7" id="KW-0732">Signal</keyword>
<dbReference type="InterPro" id="IPR036249">
    <property type="entry name" value="Thioredoxin-like_sf"/>
</dbReference>
<evidence type="ECO:0000256" key="3">
    <source>
        <dbReference type="ARBA" id="ARBA00022748"/>
    </source>
</evidence>
<keyword evidence="3" id="KW-0201">Cytochrome c-type biogenesis</keyword>
<evidence type="ECO:0000256" key="6">
    <source>
        <dbReference type="SAM" id="Phobius"/>
    </source>
</evidence>
<dbReference type="CDD" id="cd02953">
    <property type="entry name" value="DsbDgamma"/>
    <property type="match status" value="1"/>
</dbReference>
<evidence type="ECO:0000256" key="2">
    <source>
        <dbReference type="ARBA" id="ARBA00022692"/>
    </source>
</evidence>
<dbReference type="InterPro" id="IPR035671">
    <property type="entry name" value="DsbD_gamma"/>
</dbReference>
<dbReference type="RefSeq" id="WP_238180579.1">
    <property type="nucleotide sequence ID" value="NZ_BPRB01000002.1"/>
</dbReference>
<feature type="transmembrane region" description="Helical" evidence="6">
    <location>
        <begin position="501"/>
        <end position="518"/>
    </location>
</feature>
<proteinExistence type="predicted"/>
<comment type="subcellular location">
    <subcellularLocation>
        <location evidence="1">Membrane</location>
        <topology evidence="1">Multi-pass membrane protein</topology>
    </subcellularLocation>
</comment>
<dbReference type="Pfam" id="PF11412">
    <property type="entry name" value="DsbD_N"/>
    <property type="match status" value="1"/>
</dbReference>
<organism evidence="10 11">
    <name type="scientific">Methylobacterium trifolii</name>
    <dbReference type="NCBI Taxonomy" id="1003092"/>
    <lineage>
        <taxon>Bacteria</taxon>
        <taxon>Pseudomonadati</taxon>
        <taxon>Pseudomonadota</taxon>
        <taxon>Alphaproteobacteria</taxon>
        <taxon>Hyphomicrobiales</taxon>
        <taxon>Methylobacteriaceae</taxon>
        <taxon>Methylobacterium</taxon>
    </lineage>
</organism>
<reference evidence="10" key="1">
    <citation type="journal article" date="2021" name="Front. Microbiol.">
        <title>Comprehensive Comparative Genomics and Phenotyping of Methylobacterium Species.</title>
        <authorList>
            <person name="Alessa O."/>
            <person name="Ogura Y."/>
            <person name="Fujitani Y."/>
            <person name="Takami H."/>
            <person name="Hayashi T."/>
            <person name="Sahin N."/>
            <person name="Tani A."/>
        </authorList>
    </citation>
    <scope>NUCLEOTIDE SEQUENCE</scope>
    <source>
        <strain evidence="10">DSM 23632</strain>
    </source>
</reference>
<dbReference type="SUPFAM" id="SSF52833">
    <property type="entry name" value="Thioredoxin-like"/>
    <property type="match status" value="1"/>
</dbReference>
<dbReference type="Pfam" id="PF02683">
    <property type="entry name" value="DsbD_TM"/>
    <property type="match status" value="1"/>
</dbReference>
<keyword evidence="2 6" id="KW-0812">Transmembrane</keyword>
<dbReference type="InterPro" id="IPR003834">
    <property type="entry name" value="Cyt_c_assmbl_TM_dom"/>
</dbReference>
<reference evidence="10" key="2">
    <citation type="submission" date="2021-08" db="EMBL/GenBank/DDBJ databases">
        <authorList>
            <person name="Tani A."/>
            <person name="Ola A."/>
            <person name="Ogura Y."/>
            <person name="Katsura K."/>
            <person name="Hayashi T."/>
        </authorList>
    </citation>
    <scope>NUCLEOTIDE SEQUENCE</scope>
    <source>
        <strain evidence="10">DSM 23632</strain>
    </source>
</reference>
<name>A0ABQ4TVF5_9HYPH</name>
<dbReference type="InterPro" id="IPR028250">
    <property type="entry name" value="DsbDN"/>
</dbReference>
<feature type="signal peptide" evidence="7">
    <location>
        <begin position="1"/>
        <end position="18"/>
    </location>
</feature>
<feature type="domain" description="Thiol:disulfide interchange protein DsbD N-terminal" evidence="9">
    <location>
        <begin position="41"/>
        <end position="151"/>
    </location>
</feature>
<sequence length="722" mass="75118">MFRLLAFLFLAGLTGASAQGFKVPGDLVRASLVAEPAAIRGGEPFTLALRMAMRPGWHVYWRNPGDSGLPPEVTWTLPAGFAAEAIQWPAPHRIPIASLMNFGYEDEAVLLVRVTPPPSLDPAEPARLAGKLTYLVCEKECVPGAADLSLTLPVGSDTKADPGNKALFARARAALPTPSPWPSRLTAEGDRLVLNLDATGLRPDTIRSAAFFPYSETAIDNAAEQPLMVDAAGLHLTLTRATPSDPLPVSLPGVLTVEEVAGTGTVRQAFAIGIEAAPPVSGQIPTGAPAPAQAGEPLTLLGAAGLALLGGLVLNLMPCVFPVLSIKVLSLVRHSGEPPARVRLHGLAYTGGVLAAFLALAGTLIALKGGGAAIGWGFQLQSPVVVAGLAYLLFAMGLSLSGVVHLGAGIAGIGDGLTRRAGLEGSFFTGVLATVVATPCTAPFMGSAVGFALTQSPAAALVVFAGLGLGLALPFLALTLWPPALRALPRPGAWMEVLKQLFAFPVYATVAWLAWVLAQQVGPQGLLAALAGFVFVGFAAWVWETGRDARPVMERIAQGLAVLAVVAVAALALTLDRDRALPGAQAAKEGVEPFTQARLDGLLAEGRPVFVNMTAAWCITCQVNERSSLSTAAVRASMQARGVTYLKGDWTNQNPEITRLLERHGRSGVPLYLLYAGRDAGQSEPAVLPQILTEGTMLEALAPLGLAKEGRSARLDAARTIR</sequence>
<evidence type="ECO:0000256" key="1">
    <source>
        <dbReference type="ARBA" id="ARBA00004141"/>
    </source>
</evidence>